<dbReference type="SUPFAM" id="SSF82171">
    <property type="entry name" value="DPP6 N-terminal domain-like"/>
    <property type="match status" value="1"/>
</dbReference>
<dbReference type="Pfam" id="PF00930">
    <property type="entry name" value="DPPIV_N"/>
    <property type="match status" value="1"/>
</dbReference>
<evidence type="ECO:0000256" key="4">
    <source>
        <dbReference type="SAM" id="Phobius"/>
    </source>
</evidence>
<feature type="domain" description="Dipeptidylpeptidase IV N-terminal" evidence="6">
    <location>
        <begin position="123"/>
        <end position="494"/>
    </location>
</feature>
<keyword evidence="4" id="KW-1133">Transmembrane helix</keyword>
<proteinExistence type="inferred from homology"/>
<dbReference type="AlphaFoldDB" id="A0A2H8TX12"/>
<dbReference type="FunFam" id="3.40.50.1820:FF:000003">
    <property type="entry name" value="Dipeptidyl peptidase 4"/>
    <property type="match status" value="1"/>
</dbReference>
<sequence length="783" mass="89473">MFCIQRRLCGYMEKCVWNVKNRPLVFLLILLLVVSVIGALVYFTTDIFNKPQEIKYKSLEFKKLLSGDYEPNVFNGTWVQGGEILMKDANGDIVLFNVKNLNTTIIANASKKNVDKSFQYDLSADKQFLLLAYHHKKVYRHSFTAFYDIIDVKTGEQFTLQSQNSANPWDLQIAKWSPVGHSLAIVHHNNIYYIQDINNLTNTVQLTFTGGSELYNGIPDWVYEEEILGSNDATWFSKQGTRVAYAAYNDSLVPTMLIPVYGVPGNLAYQYPNIVSIHYPKVGVPNPTVELFVQRLDVIDEKPEPIPIEPPKELTSVTKDIILNTVIWSDDTNLFVMWMNRVQNKSCLVHYSVVNSAESIKVVPFSQSGGWLDFTQIPLIGNEHRLAILYSVKQSNGDYFKHIVVVEPDGKLNPITSGKFEIIKLLKWDLQSNYIYYLANTEENPEEQYLYRVLVKEQSLPECISCKTECKYNNAEMSVENEYYTLTCKGPNVPEVKIFKTTGEKALDWETNESLKDLLSTITLPRVSFINVPIGDGFKARVRLILPPAVDESANIKYPLLVNTYAGPGSNLAIKKFSLEWNMYFSSSRNVIVAQIDGRGSGRMGDKNMFANYRKLGTYEIDDQIFVTSYLQDQFSFIDKSKTAIWGWSYGGYSAGMALTKDDKNVFKCGLSVAPVTDWIYYDSIYTERYMGLLTDDVAGYKNASLLKNAEKLRDKKYMVIHGTYDDNVHYQQSMMLSYELERRVILFRQQTYPDESHGLSSVRNHVYQTIGSFLLDCFHDSL</sequence>
<dbReference type="InterPro" id="IPR001375">
    <property type="entry name" value="Peptidase_S9_cat"/>
</dbReference>
<keyword evidence="4" id="KW-0812">Transmembrane</keyword>
<dbReference type="InterPro" id="IPR002469">
    <property type="entry name" value="Peptidase_S9B_N"/>
</dbReference>
<evidence type="ECO:0000259" key="6">
    <source>
        <dbReference type="Pfam" id="PF00930"/>
    </source>
</evidence>
<dbReference type="SUPFAM" id="SSF53474">
    <property type="entry name" value="alpha/beta-Hydrolases"/>
    <property type="match status" value="1"/>
</dbReference>
<comment type="similarity">
    <text evidence="1">Belongs to the peptidase S9B family. DPPIV subfamily.</text>
</comment>
<keyword evidence="2" id="KW-0325">Glycoprotein</keyword>
<feature type="transmembrane region" description="Helical" evidence="4">
    <location>
        <begin position="24"/>
        <end position="43"/>
    </location>
</feature>
<protein>
    <recommendedName>
        <fullName evidence="3">Venom dipeptidyl peptidase 4</fullName>
    </recommendedName>
</protein>
<dbReference type="Gene3D" id="2.140.10.30">
    <property type="entry name" value="Dipeptidylpeptidase IV, N-terminal domain"/>
    <property type="match status" value="1"/>
</dbReference>
<gene>
    <name evidence="7" type="primary">VDDP4_2</name>
</gene>
<evidence type="ECO:0000259" key="5">
    <source>
        <dbReference type="Pfam" id="PF00326"/>
    </source>
</evidence>
<dbReference type="PANTHER" id="PTHR11731">
    <property type="entry name" value="PROTEASE FAMILY S9B,C DIPEPTIDYL-PEPTIDASE IV-RELATED"/>
    <property type="match status" value="1"/>
</dbReference>
<organism evidence="7">
    <name type="scientific">Melanaphis sacchari</name>
    <dbReference type="NCBI Taxonomy" id="742174"/>
    <lineage>
        <taxon>Eukaryota</taxon>
        <taxon>Metazoa</taxon>
        <taxon>Ecdysozoa</taxon>
        <taxon>Arthropoda</taxon>
        <taxon>Hexapoda</taxon>
        <taxon>Insecta</taxon>
        <taxon>Pterygota</taxon>
        <taxon>Neoptera</taxon>
        <taxon>Paraneoptera</taxon>
        <taxon>Hemiptera</taxon>
        <taxon>Sternorrhyncha</taxon>
        <taxon>Aphidomorpha</taxon>
        <taxon>Aphidoidea</taxon>
        <taxon>Aphididae</taxon>
        <taxon>Aphidini</taxon>
        <taxon>Melanaphis</taxon>
    </lineage>
</organism>
<evidence type="ECO:0000313" key="7">
    <source>
        <dbReference type="EMBL" id="MBW18804.1"/>
    </source>
</evidence>
<evidence type="ECO:0000256" key="2">
    <source>
        <dbReference type="ARBA" id="ARBA00023180"/>
    </source>
</evidence>
<dbReference type="PANTHER" id="PTHR11731:SF154">
    <property type="entry name" value="VENOM DIPEPTIDYL PEPTIDASE 4-LIKE PROTEIN"/>
    <property type="match status" value="1"/>
</dbReference>
<accession>A0A2H8TX12</accession>
<dbReference type="GO" id="GO:0008236">
    <property type="term" value="F:serine-type peptidase activity"/>
    <property type="evidence" value="ECO:0007669"/>
    <property type="project" value="InterPro"/>
</dbReference>
<dbReference type="InterPro" id="IPR029058">
    <property type="entry name" value="AB_hydrolase_fold"/>
</dbReference>
<evidence type="ECO:0000256" key="3">
    <source>
        <dbReference type="ARBA" id="ARBA00072929"/>
    </source>
</evidence>
<dbReference type="GO" id="GO:0008239">
    <property type="term" value="F:dipeptidyl-peptidase activity"/>
    <property type="evidence" value="ECO:0007669"/>
    <property type="project" value="TreeGrafter"/>
</dbReference>
<dbReference type="EMBL" id="GFXV01006999">
    <property type="protein sequence ID" value="MBW18804.1"/>
    <property type="molecule type" value="Transcribed_RNA"/>
</dbReference>
<evidence type="ECO:0000256" key="1">
    <source>
        <dbReference type="ARBA" id="ARBA00010036"/>
    </source>
</evidence>
<dbReference type="GO" id="GO:0005886">
    <property type="term" value="C:plasma membrane"/>
    <property type="evidence" value="ECO:0007669"/>
    <property type="project" value="TreeGrafter"/>
</dbReference>
<reference evidence="7" key="1">
    <citation type="submission" date="2017-10" db="EMBL/GenBank/DDBJ databases">
        <title>Transcriptome Assembly of Sugarcane Aphid Adults.</title>
        <authorList>
            <person name="Scully E.D."/>
            <person name="Palmer N.A."/>
            <person name="Geib S.M."/>
            <person name="Sarath G."/>
            <person name="Sattler S.E."/>
        </authorList>
    </citation>
    <scope>NUCLEOTIDE SEQUENCE</scope>
    <source>
        <tissue evidence="7">Whole body</tissue>
    </source>
</reference>
<name>A0A2H8TX12_9HEMI</name>
<dbReference type="InterPro" id="IPR050278">
    <property type="entry name" value="Serine_Prot_S9B/DPPIV"/>
</dbReference>
<dbReference type="Gene3D" id="3.40.50.1820">
    <property type="entry name" value="alpha/beta hydrolase"/>
    <property type="match status" value="1"/>
</dbReference>
<keyword evidence="4" id="KW-0472">Membrane</keyword>
<dbReference type="OrthoDB" id="16520at2759"/>
<feature type="domain" description="Peptidase S9 prolyl oligopeptidase catalytic" evidence="5">
    <location>
        <begin position="578"/>
        <end position="780"/>
    </location>
</feature>
<dbReference type="Pfam" id="PF00326">
    <property type="entry name" value="Peptidase_S9"/>
    <property type="match status" value="1"/>
</dbReference>
<dbReference type="GO" id="GO:0006508">
    <property type="term" value="P:proteolysis"/>
    <property type="evidence" value="ECO:0007669"/>
    <property type="project" value="InterPro"/>
</dbReference>